<reference evidence="2" key="1">
    <citation type="submission" date="2017-06" db="EMBL/GenBank/DDBJ databases">
        <authorList>
            <person name="Rodrigo-Torres L."/>
            <person name="Arahal R.D."/>
            <person name="Lucena T."/>
        </authorList>
    </citation>
    <scope>NUCLEOTIDE SEQUENCE [LARGE SCALE GENOMIC DNA]</scope>
    <source>
        <strain evidence="2">CECT 9192</strain>
    </source>
</reference>
<name>A0A1Y6MMB4_9GAMM</name>
<sequence>MLPVHLEHLVQGPYFATAPWGIPFTELDFLSAY</sequence>
<keyword evidence="2" id="KW-1185">Reference proteome</keyword>
<protein>
    <submittedName>
        <fullName evidence="1">Uncharacterized protein</fullName>
    </submittedName>
</protein>
<accession>A0A1Y6MMB4</accession>
<proteinExistence type="predicted"/>
<dbReference type="EMBL" id="FYAJ01000005">
    <property type="protein sequence ID" value="SMY36351.1"/>
    <property type="molecule type" value="Genomic_DNA"/>
</dbReference>
<dbReference type="AlphaFoldDB" id="A0A1Y6MMB4"/>
<organism evidence="1 2">
    <name type="scientific">Photobacterium andalusiense</name>
    <dbReference type="NCBI Taxonomy" id="2204296"/>
    <lineage>
        <taxon>Bacteria</taxon>
        <taxon>Pseudomonadati</taxon>
        <taxon>Pseudomonadota</taxon>
        <taxon>Gammaproteobacteria</taxon>
        <taxon>Vibrionales</taxon>
        <taxon>Vibrionaceae</taxon>
        <taxon>Photobacterium</taxon>
    </lineage>
</organism>
<dbReference type="Proteomes" id="UP000195719">
    <property type="component" value="Unassembled WGS sequence"/>
</dbReference>
<gene>
    <name evidence="1" type="ORF">PAND9192_02626</name>
</gene>
<evidence type="ECO:0000313" key="1">
    <source>
        <dbReference type="EMBL" id="SMY36351.1"/>
    </source>
</evidence>
<evidence type="ECO:0000313" key="2">
    <source>
        <dbReference type="Proteomes" id="UP000195719"/>
    </source>
</evidence>